<feature type="domain" description="TonB-dependent receptor-like beta-barrel" evidence="15">
    <location>
        <begin position="427"/>
        <end position="972"/>
    </location>
</feature>
<keyword evidence="2 12" id="KW-0813">Transport</keyword>
<dbReference type="Proteomes" id="UP001597112">
    <property type="component" value="Unassembled WGS sequence"/>
</dbReference>
<accession>A0ABW3JVK8</accession>
<dbReference type="InterPro" id="IPR008969">
    <property type="entry name" value="CarboxyPept-like_regulatory"/>
</dbReference>
<dbReference type="PROSITE" id="PS52016">
    <property type="entry name" value="TONB_DEPENDENT_REC_3"/>
    <property type="match status" value="1"/>
</dbReference>
<feature type="chain" id="PRO_5047422730" evidence="14">
    <location>
        <begin position="26"/>
        <end position="1008"/>
    </location>
</feature>
<dbReference type="Gene3D" id="2.170.130.10">
    <property type="entry name" value="TonB-dependent receptor, plug domain"/>
    <property type="match status" value="1"/>
</dbReference>
<dbReference type="Pfam" id="PF07715">
    <property type="entry name" value="Plug"/>
    <property type="match status" value="1"/>
</dbReference>
<dbReference type="RefSeq" id="WP_377573902.1">
    <property type="nucleotide sequence ID" value="NZ_JBHTKA010000001.1"/>
</dbReference>
<keyword evidence="8" id="KW-0406">Ion transport</keyword>
<dbReference type="PANTHER" id="PTHR32552:SF68">
    <property type="entry name" value="FERRICHROME OUTER MEMBRANE TRANSPORTER_PHAGE RECEPTOR"/>
    <property type="match status" value="1"/>
</dbReference>
<dbReference type="InterPro" id="IPR039426">
    <property type="entry name" value="TonB-dep_rcpt-like"/>
</dbReference>
<evidence type="ECO:0000256" key="4">
    <source>
        <dbReference type="ARBA" id="ARBA00022496"/>
    </source>
</evidence>
<evidence type="ECO:0000256" key="11">
    <source>
        <dbReference type="ARBA" id="ARBA00023237"/>
    </source>
</evidence>
<comment type="subcellular location">
    <subcellularLocation>
        <location evidence="1 12">Cell outer membrane</location>
        <topology evidence="1 12">Multi-pass membrane protein</topology>
    </subcellularLocation>
</comment>
<reference evidence="18" key="1">
    <citation type="journal article" date="2019" name="Int. J. Syst. Evol. Microbiol.">
        <title>The Global Catalogue of Microorganisms (GCM) 10K type strain sequencing project: providing services to taxonomists for standard genome sequencing and annotation.</title>
        <authorList>
            <consortium name="The Broad Institute Genomics Platform"/>
            <consortium name="The Broad Institute Genome Sequencing Center for Infectious Disease"/>
            <person name="Wu L."/>
            <person name="Ma J."/>
        </authorList>
    </citation>
    <scope>NUCLEOTIDE SEQUENCE [LARGE SCALE GENOMIC DNA]</scope>
    <source>
        <strain evidence="18">CCUG 58938</strain>
    </source>
</reference>
<evidence type="ECO:0000256" key="7">
    <source>
        <dbReference type="ARBA" id="ARBA00023004"/>
    </source>
</evidence>
<dbReference type="PANTHER" id="PTHR32552">
    <property type="entry name" value="FERRICHROME IRON RECEPTOR-RELATED"/>
    <property type="match status" value="1"/>
</dbReference>
<dbReference type="InterPro" id="IPR036942">
    <property type="entry name" value="Beta-barrel_TonB_sf"/>
</dbReference>
<evidence type="ECO:0000256" key="14">
    <source>
        <dbReference type="SAM" id="SignalP"/>
    </source>
</evidence>
<dbReference type="SUPFAM" id="SSF56935">
    <property type="entry name" value="Porins"/>
    <property type="match status" value="1"/>
</dbReference>
<evidence type="ECO:0000256" key="13">
    <source>
        <dbReference type="RuleBase" id="RU003357"/>
    </source>
</evidence>
<dbReference type="InterPro" id="IPR000531">
    <property type="entry name" value="Beta-barrel_TonB"/>
</dbReference>
<dbReference type="InterPro" id="IPR037066">
    <property type="entry name" value="Plug_dom_sf"/>
</dbReference>
<evidence type="ECO:0000256" key="1">
    <source>
        <dbReference type="ARBA" id="ARBA00004571"/>
    </source>
</evidence>
<evidence type="ECO:0000256" key="5">
    <source>
        <dbReference type="ARBA" id="ARBA00022692"/>
    </source>
</evidence>
<evidence type="ECO:0000313" key="18">
    <source>
        <dbReference type="Proteomes" id="UP001597112"/>
    </source>
</evidence>
<keyword evidence="4" id="KW-0410">Iron transport</keyword>
<dbReference type="NCBIfam" id="TIGR04056">
    <property type="entry name" value="OMP_RagA_SusC"/>
    <property type="match status" value="1"/>
</dbReference>
<keyword evidence="11 12" id="KW-0998">Cell outer membrane</keyword>
<keyword evidence="3 12" id="KW-1134">Transmembrane beta strand</keyword>
<dbReference type="EMBL" id="JBHTKA010000001">
    <property type="protein sequence ID" value="MFD0997990.1"/>
    <property type="molecule type" value="Genomic_DNA"/>
</dbReference>
<keyword evidence="6 14" id="KW-0732">Signal</keyword>
<comment type="similarity">
    <text evidence="12 13">Belongs to the TonB-dependent receptor family.</text>
</comment>
<protein>
    <submittedName>
        <fullName evidence="17">SusC/RagA family TonB-linked outer membrane protein</fullName>
    </submittedName>
</protein>
<dbReference type="Pfam" id="PF13715">
    <property type="entry name" value="CarbopepD_reg_2"/>
    <property type="match status" value="1"/>
</dbReference>
<evidence type="ECO:0000259" key="16">
    <source>
        <dbReference type="Pfam" id="PF07715"/>
    </source>
</evidence>
<organism evidence="17 18">
    <name type="scientific">Ohtaekwangia kribbensis</name>
    <dbReference type="NCBI Taxonomy" id="688913"/>
    <lineage>
        <taxon>Bacteria</taxon>
        <taxon>Pseudomonadati</taxon>
        <taxon>Bacteroidota</taxon>
        <taxon>Cytophagia</taxon>
        <taxon>Cytophagales</taxon>
        <taxon>Fulvivirgaceae</taxon>
        <taxon>Ohtaekwangia</taxon>
    </lineage>
</organism>
<dbReference type="Pfam" id="PF00593">
    <property type="entry name" value="TonB_dep_Rec_b-barrel"/>
    <property type="match status" value="1"/>
</dbReference>
<feature type="domain" description="TonB-dependent receptor plug" evidence="16">
    <location>
        <begin position="119"/>
        <end position="239"/>
    </location>
</feature>
<evidence type="ECO:0000259" key="15">
    <source>
        <dbReference type="Pfam" id="PF00593"/>
    </source>
</evidence>
<dbReference type="SUPFAM" id="SSF49464">
    <property type="entry name" value="Carboxypeptidase regulatory domain-like"/>
    <property type="match status" value="1"/>
</dbReference>
<dbReference type="InterPro" id="IPR023997">
    <property type="entry name" value="TonB-dep_OMP_SusC/RagA_CS"/>
</dbReference>
<dbReference type="Gene3D" id="2.60.40.1120">
    <property type="entry name" value="Carboxypeptidase-like, regulatory domain"/>
    <property type="match status" value="1"/>
</dbReference>
<evidence type="ECO:0000256" key="12">
    <source>
        <dbReference type="PROSITE-ProRule" id="PRU01360"/>
    </source>
</evidence>
<evidence type="ECO:0000256" key="6">
    <source>
        <dbReference type="ARBA" id="ARBA00022729"/>
    </source>
</evidence>
<gene>
    <name evidence="17" type="ORF">ACFQ21_01690</name>
</gene>
<evidence type="ECO:0000313" key="17">
    <source>
        <dbReference type="EMBL" id="MFD0997990.1"/>
    </source>
</evidence>
<keyword evidence="18" id="KW-1185">Reference proteome</keyword>
<sequence>MRKLYQVTLKVFVIAMLFTSVQALAQSTRITGTVTSGDDGTALPGVSIVEKGTTNGTVTDAEGRYSLNVSENAILVFSFVGFQSQEISVAGKSVIDIPLNSDVTALTEVVVVGYGQQEKKDVTGVVAAVNEQSFNKGAIVSPDMLISGKIAGVQITSNSGEPGGQSSIRIRGGTSLNASNEPLYVIDGVPIDNSAFNPGGFSSGRNPLNFINPNDIETFTVLKDASAAAIYGSRAANGVIIITTKKGKSGLPTVSYDGWFSTGRIADRLDVFTADQFREVIAAKAPQHLNKLGTANTDWQDEIYQNATGQSHNITFSGGTEKTTYRASVSHQKQEGIIKTSSTERTSFSMGLTQKMLNDDLSVTANVKGARTQDRFSPGVVGAAMEMDPTQPIYDATSPWGGYFVWKNEAGDYERQATINPVSTLNLVEERGTSNRSIGNVQFDYKIRPIKGLSANVNLGYDLATGDRDRFQPSNYFAVASDTGEIKIENYTRVSQLLESYLNYKRSFENISSTLDFTAGYSWQDWNSEYPSLRATRLTDNGYGVSNPSVAKKVEAFNSVLENRLISFFGRLNYGYKDKYLLTASLRRDGSTRFGAANRWGTFHSAAFAWRVIDESFMEGLTDIFTDLKLKVGYGVNGNQEIGDYKYLATYTPSTLTAQYQLGNSFVTTVRPNGYDANLKWEETTSYNIGLEYGFLNGRLSGSLDFYRKDTKDLLFERAVPAGSNLTNIVLSNIGEIKNTGVELTIDAVAVSKPDLTWNISFNTSYNKNEIVALDGSDEPTFKGYETGDISGGVGNYIQILKVGQPAYSFYVYKQKYGADGKPLVNGVDHNEDGKTDLADMYEDVSGDGAVNDQDRRPFQQRAPKVMFGLTSQVNYKKFDLSFTLRSSLGNYVYNNVASNTANFIRANDNFVPRNMLTSVLETNFTSPQYFSDYYVEKASFLRMDNLSLGYTATNLFDTSAKFRLYGTVQNLFVITDYSGLDPEVFSGIDNNLYPRSRTFIVGVNVTF</sequence>
<name>A0ABW3JVK8_9BACT</name>
<evidence type="ECO:0000256" key="3">
    <source>
        <dbReference type="ARBA" id="ARBA00022452"/>
    </source>
</evidence>
<dbReference type="Gene3D" id="2.40.170.20">
    <property type="entry name" value="TonB-dependent receptor, beta-barrel domain"/>
    <property type="match status" value="1"/>
</dbReference>
<dbReference type="InterPro" id="IPR023996">
    <property type="entry name" value="TonB-dep_OMP_SusC/RagA"/>
</dbReference>
<keyword evidence="9 13" id="KW-0798">TonB box</keyword>
<proteinExistence type="inferred from homology"/>
<dbReference type="InterPro" id="IPR012910">
    <property type="entry name" value="Plug_dom"/>
</dbReference>
<keyword evidence="5 12" id="KW-0812">Transmembrane</keyword>
<evidence type="ECO:0000256" key="2">
    <source>
        <dbReference type="ARBA" id="ARBA00022448"/>
    </source>
</evidence>
<comment type="caution">
    <text evidence="17">The sequence shown here is derived from an EMBL/GenBank/DDBJ whole genome shotgun (WGS) entry which is preliminary data.</text>
</comment>
<evidence type="ECO:0000256" key="8">
    <source>
        <dbReference type="ARBA" id="ARBA00023065"/>
    </source>
</evidence>
<evidence type="ECO:0000256" key="9">
    <source>
        <dbReference type="ARBA" id="ARBA00023077"/>
    </source>
</evidence>
<dbReference type="NCBIfam" id="TIGR04057">
    <property type="entry name" value="SusC_RagA_signa"/>
    <property type="match status" value="1"/>
</dbReference>
<keyword evidence="10 12" id="KW-0472">Membrane</keyword>
<feature type="signal peptide" evidence="14">
    <location>
        <begin position="1"/>
        <end position="25"/>
    </location>
</feature>
<evidence type="ECO:0000256" key="10">
    <source>
        <dbReference type="ARBA" id="ARBA00023136"/>
    </source>
</evidence>
<keyword evidence="7" id="KW-0408">Iron</keyword>